<feature type="transmembrane region" description="Helical" evidence="1">
    <location>
        <begin position="37"/>
        <end position="54"/>
    </location>
</feature>
<dbReference type="SUPFAM" id="SSF103481">
    <property type="entry name" value="Multidrug resistance efflux transporter EmrE"/>
    <property type="match status" value="2"/>
</dbReference>
<dbReference type="EMBL" id="PXOQ01000008">
    <property type="protein sequence ID" value="PSG89435.1"/>
    <property type="molecule type" value="Genomic_DNA"/>
</dbReference>
<dbReference type="OrthoDB" id="9150437at2"/>
<accession>A0A2T1NBE4</accession>
<dbReference type="PANTHER" id="PTHR22911">
    <property type="entry name" value="ACYL-MALONYL CONDENSING ENZYME-RELATED"/>
    <property type="match status" value="1"/>
</dbReference>
<dbReference type="PANTHER" id="PTHR22911:SF79">
    <property type="entry name" value="MOBA-LIKE NTP TRANSFERASE DOMAIN-CONTAINING PROTEIN"/>
    <property type="match status" value="1"/>
</dbReference>
<dbReference type="GO" id="GO:0016020">
    <property type="term" value="C:membrane"/>
    <property type="evidence" value="ECO:0007669"/>
    <property type="project" value="InterPro"/>
</dbReference>
<feature type="transmembrane region" description="Helical" evidence="1">
    <location>
        <begin position="176"/>
        <end position="199"/>
    </location>
</feature>
<organism evidence="3 4">
    <name type="scientific">Aurantibacter aestuarii</name>
    <dbReference type="NCBI Taxonomy" id="1266046"/>
    <lineage>
        <taxon>Bacteria</taxon>
        <taxon>Pseudomonadati</taxon>
        <taxon>Bacteroidota</taxon>
        <taxon>Flavobacteriia</taxon>
        <taxon>Flavobacteriales</taxon>
        <taxon>Flavobacteriaceae</taxon>
        <taxon>Aurantibacter</taxon>
    </lineage>
</organism>
<name>A0A2T1NBE4_9FLAO</name>
<dbReference type="RefSeq" id="WP_106463110.1">
    <property type="nucleotide sequence ID" value="NZ_PXOQ01000008.1"/>
</dbReference>
<gene>
    <name evidence="3" type="ORF">C7H52_06585</name>
</gene>
<keyword evidence="4" id="KW-1185">Reference proteome</keyword>
<feature type="transmembrane region" description="Helical" evidence="1">
    <location>
        <begin position="12"/>
        <end position="31"/>
    </location>
</feature>
<dbReference type="Proteomes" id="UP000238426">
    <property type="component" value="Unassembled WGS sequence"/>
</dbReference>
<feature type="domain" description="EamA" evidence="2">
    <location>
        <begin position="15"/>
        <end position="137"/>
    </location>
</feature>
<comment type="caution">
    <text evidence="3">The sequence shown here is derived from an EMBL/GenBank/DDBJ whole genome shotgun (WGS) entry which is preliminary data.</text>
</comment>
<evidence type="ECO:0000313" key="4">
    <source>
        <dbReference type="Proteomes" id="UP000238426"/>
    </source>
</evidence>
<evidence type="ECO:0000313" key="3">
    <source>
        <dbReference type="EMBL" id="PSG89435.1"/>
    </source>
</evidence>
<protein>
    <submittedName>
        <fullName evidence="3">EamA family transporter</fullName>
    </submittedName>
</protein>
<dbReference type="Pfam" id="PF00892">
    <property type="entry name" value="EamA"/>
    <property type="match status" value="2"/>
</dbReference>
<dbReference type="InterPro" id="IPR037185">
    <property type="entry name" value="EmrE-like"/>
</dbReference>
<keyword evidence="1" id="KW-0812">Transmembrane</keyword>
<feature type="transmembrane region" description="Helical" evidence="1">
    <location>
        <begin position="266"/>
        <end position="287"/>
    </location>
</feature>
<reference evidence="3 4" key="1">
    <citation type="submission" date="2018-03" db="EMBL/GenBank/DDBJ databases">
        <title>Mesoflavibacter sp. HG37 and Mesoflavibacter sp. HG96 sp.nov., two marine bacteria isolated from seawater of Western Pacific Ocean.</title>
        <authorList>
            <person name="Cheng H."/>
            <person name="Wu Y.-H."/>
            <person name="Guo L.-L."/>
            <person name="Xu X.-W."/>
        </authorList>
    </citation>
    <scope>NUCLEOTIDE SEQUENCE [LARGE SCALE GENOMIC DNA]</scope>
    <source>
        <strain evidence="3 4">KCTC 32269</strain>
    </source>
</reference>
<dbReference type="AlphaFoldDB" id="A0A2T1NBE4"/>
<feature type="transmembrane region" description="Helical" evidence="1">
    <location>
        <begin position="93"/>
        <end position="112"/>
    </location>
</feature>
<feature type="transmembrane region" description="Helical" evidence="1">
    <location>
        <begin position="239"/>
        <end position="260"/>
    </location>
</feature>
<proteinExistence type="predicted"/>
<sequence length="294" mass="33070">MQSDKLKNFIHLHFLVFIAGFTAIIGKAISIDAIPLVWYRMLIATGLMFLYIKLKHIDIKITRTSLVKLSLAGIVIALHWITFFGAIKVANASIALAMFSTGAFFASILEPIIYKRKLIIYEIVFGLVVIIGIYLIVQSEFKYLWGMLLGVLSAFLSSLFAVLNGKFLETHSATKISFYEFISGVCFISILLLFFPNGFSKEFFNISLSDIGYLFILASVCTAYAFIASVHVMRYISPYTVVLTYNLEPIYGIILALLIFPETETMSTSFYLGASLILFTVLLNAIFKNRTKKR</sequence>
<keyword evidence="1" id="KW-1133">Transmembrane helix</keyword>
<feature type="transmembrane region" description="Helical" evidence="1">
    <location>
        <begin position="211"/>
        <end position="232"/>
    </location>
</feature>
<feature type="transmembrane region" description="Helical" evidence="1">
    <location>
        <begin position="143"/>
        <end position="164"/>
    </location>
</feature>
<evidence type="ECO:0000256" key="1">
    <source>
        <dbReference type="SAM" id="Phobius"/>
    </source>
</evidence>
<feature type="domain" description="EamA" evidence="2">
    <location>
        <begin position="144"/>
        <end position="284"/>
    </location>
</feature>
<feature type="transmembrane region" description="Helical" evidence="1">
    <location>
        <begin position="66"/>
        <end position="87"/>
    </location>
</feature>
<feature type="transmembrane region" description="Helical" evidence="1">
    <location>
        <begin position="119"/>
        <end position="137"/>
    </location>
</feature>
<dbReference type="InterPro" id="IPR000620">
    <property type="entry name" value="EamA_dom"/>
</dbReference>
<evidence type="ECO:0000259" key="2">
    <source>
        <dbReference type="Pfam" id="PF00892"/>
    </source>
</evidence>
<keyword evidence="1" id="KW-0472">Membrane</keyword>